<dbReference type="InterPro" id="IPR011990">
    <property type="entry name" value="TPR-like_helical_dom_sf"/>
</dbReference>
<name>A0ABS7Z2B6_9SPHI</name>
<gene>
    <name evidence="1" type="ORF">IPZ78_00975</name>
</gene>
<dbReference type="PROSITE" id="PS51257">
    <property type="entry name" value="PROKAR_LIPOPROTEIN"/>
    <property type="match status" value="1"/>
</dbReference>
<dbReference type="InterPro" id="IPR041662">
    <property type="entry name" value="SusD-like_2"/>
</dbReference>
<organism evidence="1 2">
    <name type="scientific">Sphingobacterium bovistauri</name>
    <dbReference type="NCBI Taxonomy" id="2781959"/>
    <lineage>
        <taxon>Bacteria</taxon>
        <taxon>Pseudomonadati</taxon>
        <taxon>Bacteroidota</taxon>
        <taxon>Sphingobacteriia</taxon>
        <taxon>Sphingobacteriales</taxon>
        <taxon>Sphingobacteriaceae</taxon>
        <taxon>Sphingobacterium</taxon>
    </lineage>
</organism>
<dbReference type="Pfam" id="PF12771">
    <property type="entry name" value="SusD-like_2"/>
    <property type="match status" value="1"/>
</dbReference>
<accession>A0ABS7Z2B6</accession>
<dbReference type="Gene3D" id="1.25.40.390">
    <property type="match status" value="1"/>
</dbReference>
<evidence type="ECO:0000313" key="2">
    <source>
        <dbReference type="Proteomes" id="UP001165302"/>
    </source>
</evidence>
<reference evidence="1" key="1">
    <citation type="submission" date="2020-10" db="EMBL/GenBank/DDBJ databases">
        <authorList>
            <person name="Lu T."/>
            <person name="Wang Q."/>
            <person name="Han X."/>
        </authorList>
    </citation>
    <scope>NUCLEOTIDE SEQUENCE</scope>
    <source>
        <strain evidence="1">WQ 366</strain>
    </source>
</reference>
<keyword evidence="2" id="KW-1185">Reference proteome</keyword>
<dbReference type="RefSeq" id="WP_225551051.1">
    <property type="nucleotide sequence ID" value="NZ_JADEYP010000001.1"/>
</dbReference>
<protein>
    <submittedName>
        <fullName evidence="1">SusD/RagB family nutrient-binding outer membrane lipoprotein</fullName>
    </submittedName>
</protein>
<sequence>MKNKLFIYILLFNFIALFGCNKFDELNSNPNATTDVNASMLATTVILKNLKFGGRDAMEYVSDNGVAKYVAYANQSIMSSQYAFLGPTTFDNMTILPNIDNMLKYSTGIPAENSYKGLAKFSRAFMFYQLSMKVGDIPYKQAGKGLSEGLTMVPYDAQEEVMKGVLSELKEAEEYFAKGITFAGDPTPYGGDPKKWRRAVNTFRLKVLLSLSKRDGNSSIPVKQEFSNIVQSGELLEESTGHLGLNYSAVNVHPLYSTNTLITSRVIMSSLLVNQLKSYNDRRLFYYGEPAASEISGGKLQNNFNAYVGAEVAENYDVNTAAYLQGKFSGINLRYQKLVTSDPRIIVSYAEQQLILAEARILGWISTGTAKEYYESGTKAALKNVMNTDQSYAHGMAINQAYIDGYFTGEALFKTDQSDQLKQIWIQKYFLNYMQDPTQSYYEYRRTGYPIFPISSSTSLNVNKKEAIPMRWLYPSSEITRNQSNLMEALNRQYGGNDEINQVMWLLK</sequence>
<dbReference type="Proteomes" id="UP001165302">
    <property type="component" value="Unassembled WGS sequence"/>
</dbReference>
<evidence type="ECO:0000313" key="1">
    <source>
        <dbReference type="EMBL" id="MCA5003717.1"/>
    </source>
</evidence>
<comment type="caution">
    <text evidence="1">The sequence shown here is derived from an EMBL/GenBank/DDBJ whole genome shotgun (WGS) entry which is preliminary data.</text>
</comment>
<keyword evidence="1" id="KW-0449">Lipoprotein</keyword>
<proteinExistence type="predicted"/>
<dbReference type="EMBL" id="JADEYP010000001">
    <property type="protein sequence ID" value="MCA5003717.1"/>
    <property type="molecule type" value="Genomic_DNA"/>
</dbReference>
<dbReference type="SUPFAM" id="SSF48452">
    <property type="entry name" value="TPR-like"/>
    <property type="match status" value="1"/>
</dbReference>